<reference evidence="3" key="2">
    <citation type="submission" date="2019-04" db="EMBL/GenBank/DDBJ databases">
        <authorList>
            <person name="Howe K."/>
            <person name="Paulini M."/>
            <person name="Williams G."/>
        </authorList>
    </citation>
    <scope>NUCLEOTIDE SEQUENCE [LARGE SCALE GENOMIC DNA]</scope>
    <source>
        <strain evidence="3">FR3</strain>
    </source>
</reference>
<feature type="compositionally biased region" description="Basic and acidic residues" evidence="1">
    <location>
        <begin position="280"/>
        <end position="293"/>
    </location>
</feature>
<organism evidence="3">
    <name type="scientific">Brugia malayi</name>
    <name type="common">Filarial nematode worm</name>
    <dbReference type="NCBI Taxonomy" id="6279"/>
    <lineage>
        <taxon>Eukaryota</taxon>
        <taxon>Metazoa</taxon>
        <taxon>Ecdysozoa</taxon>
        <taxon>Nematoda</taxon>
        <taxon>Chromadorea</taxon>
        <taxon>Rhabditida</taxon>
        <taxon>Spirurina</taxon>
        <taxon>Spiruromorpha</taxon>
        <taxon>Filarioidea</taxon>
        <taxon>Onchocercidae</taxon>
        <taxon>Brugia</taxon>
    </lineage>
</organism>
<dbReference type="PANTHER" id="PTHR45751:SF11">
    <property type="entry name" value="COPINE FAMILY PROTEIN 2"/>
    <property type="match status" value="1"/>
</dbReference>
<reference evidence="4" key="1">
    <citation type="journal article" date="2007" name="Science">
        <title>Draft genome of the filarial nematode parasite Brugia malayi.</title>
        <authorList>
            <person name="Ghedin E."/>
            <person name="Wang S."/>
            <person name="Spiro D."/>
            <person name="Caler E."/>
            <person name="Zhao Q."/>
            <person name="Crabtree J."/>
            <person name="Allen J.E."/>
            <person name="Delcher A.L."/>
            <person name="Guiliano D.B."/>
            <person name="Miranda-Saavedra D."/>
            <person name="Angiuoli S.V."/>
            <person name="Creasy T."/>
            <person name="Amedeo P."/>
            <person name="Haas B."/>
            <person name="El-Sayed N.M."/>
            <person name="Wortman J.R."/>
            <person name="Feldblyum T."/>
            <person name="Tallon L."/>
            <person name="Schatz M."/>
            <person name="Shumway M."/>
            <person name="Koo H."/>
            <person name="Salzberg S.L."/>
            <person name="Schobel S."/>
            <person name="Pertea M."/>
            <person name="Pop M."/>
            <person name="White O."/>
            <person name="Barton G.J."/>
            <person name="Carlow C.K."/>
            <person name="Crawford M.J."/>
            <person name="Daub J."/>
            <person name="Dimmic M.W."/>
            <person name="Estes C.F."/>
            <person name="Foster J.M."/>
            <person name="Ganatra M."/>
            <person name="Gregory W.F."/>
            <person name="Johnson N.M."/>
            <person name="Jin J."/>
            <person name="Komuniecki R."/>
            <person name="Korf I."/>
            <person name="Kumar S."/>
            <person name="Laney S."/>
            <person name="Li B.W."/>
            <person name="Li W."/>
            <person name="Lindblom T.H."/>
            <person name="Lustigman S."/>
            <person name="Ma D."/>
            <person name="Maina C.V."/>
            <person name="Martin D.M."/>
            <person name="McCarter J.P."/>
            <person name="McReynolds L."/>
            <person name="Mitreva M."/>
            <person name="Nutman T.B."/>
            <person name="Parkinson J."/>
            <person name="Peregrin-Alvarez J.M."/>
            <person name="Poole C."/>
            <person name="Ren Q."/>
            <person name="Saunders L."/>
            <person name="Sluder A.E."/>
            <person name="Smith K."/>
            <person name="Stanke M."/>
            <person name="Unnasch T.R."/>
            <person name="Ware J."/>
            <person name="Wei A.D."/>
            <person name="Weil G."/>
            <person name="Williams D.J."/>
            <person name="Zhang Y."/>
            <person name="Williams S.A."/>
            <person name="Fraser-Liggett C."/>
            <person name="Slatko B."/>
            <person name="Blaxter M.L."/>
            <person name="Scott A.L."/>
        </authorList>
    </citation>
    <scope>NUCLEOTIDE SEQUENCE</scope>
    <source>
        <strain evidence="4">FR3</strain>
    </source>
</reference>
<dbReference type="SMART" id="SM00327">
    <property type="entry name" value="VWA"/>
    <property type="match status" value="1"/>
</dbReference>
<feature type="compositionally biased region" description="Polar residues" evidence="1">
    <location>
        <begin position="9"/>
        <end position="32"/>
    </location>
</feature>
<dbReference type="CTD" id="6095332"/>
<dbReference type="OrthoDB" id="5855668at2759"/>
<evidence type="ECO:0000313" key="4">
    <source>
        <dbReference type="Proteomes" id="UP000006672"/>
    </source>
</evidence>
<dbReference type="InterPro" id="IPR052079">
    <property type="entry name" value="E3_ligase/Copine_domain"/>
</dbReference>
<evidence type="ECO:0000313" key="3">
    <source>
        <dbReference type="EMBL" id="VIO93093.1"/>
    </source>
</evidence>
<dbReference type="InterPro" id="IPR036465">
    <property type="entry name" value="vWFA_dom_sf"/>
</dbReference>
<feature type="region of interest" description="Disordered" evidence="1">
    <location>
        <begin position="270"/>
        <end position="295"/>
    </location>
</feature>
<name>A0A4E9FAJ5_BRUMA</name>
<evidence type="ECO:0000313" key="5">
    <source>
        <dbReference type="WBParaSite" id="Bm1541c.1"/>
    </source>
</evidence>
<proteinExistence type="predicted"/>
<evidence type="ECO:0000256" key="1">
    <source>
        <dbReference type="SAM" id="MobiDB-lite"/>
    </source>
</evidence>
<keyword evidence="4" id="KW-1185">Reference proteome</keyword>
<feature type="domain" description="VWFA" evidence="2">
    <location>
        <begin position="1688"/>
        <end position="1881"/>
    </location>
</feature>
<accession>A0A5S6PBU9</accession>
<dbReference type="Proteomes" id="UP000006672">
    <property type="component" value="Unassembled WGS sequence"/>
</dbReference>
<dbReference type="STRING" id="6279.A0A5S6PBU9"/>
<dbReference type="InterPro" id="IPR010734">
    <property type="entry name" value="Copine_C"/>
</dbReference>
<dbReference type="Pfam" id="PF07002">
    <property type="entry name" value="Copine"/>
    <property type="match status" value="1"/>
</dbReference>
<sequence length="1920" mass="218610">MLKIPSELCNDQQSSSSHAGNQESSSTLSVTGSEKLHETTPETGSIRKKRFLNRLAIISIKKMKSLMKKANQENINYSSVLTVTPKIGTVELGKDEMEFIDANGDDPDCCRNRRNTMKRGFRYLFNQEKTNNKDDSDDMGVEQKRGFFQKFFRPPSSRSLADDEGTSTDPERRLLLHDDDGYAVIDRQQQQHELVISVDKEKREMSAPVSPKSVTFEDELFTTTTTISGRRGQSLAPPPTFLTTPTGTTIPSQQAFINFNYDVSPISRMNSRNDLPKSNLPDREHFSPTRSSRDASLALDEATHDLLRLSSQPPDIWYSSSSRPLHASDRIPKSASTTSMNKVIRAKDGGMMKLLNAFSWDSDRLSDLGATDTSAYTDEEGRRHQTVTVYTNQKRQGPPIIRTTVEGKLKMEKVVGADLISVEHCTCSAWTIHDTITHYKVKTTLGNRTLIMEDESTNDKNCDGSFKMSFYENDQLKTRDNADFQIPSNVDKAKYLSLLSQRLLHDMEMLNQHDEKKTTTTAKTRVEVEVIENVTKILKTYIIGQRNDFLQDFSIDQTTINTTDDELSHSNYKHEMISLSENFDETKMLKNEAIINQSSSDIKFLVEGHQYKGHSEIRRRRPYQRTNSDVTTTSESLNDKYILLPSIYTNLECNLKRMEDHSFIEVNVAVPNVFSAVLSLIRERIISQLPNLVKYGIEQHGKQYSGETTIRRIQHFDSIESIDEKMIINNQKEPSFLFEKPQIIEPVKIPVLNITELDLRRMADTSAILANFAIPRIDYNQLNIEKSYEFHEAKGSSYGMQQKGQYFEGEMILKKKRQILLESESASDDEITSCGSTYLNLMKQEARGEFEVAIIISNDQRSSPKHFQQSQPIEFINLITQVSTDGKKEEVVATLATRIISKEIFIIQEMSAVISNAIITIQKSINLDDIFQHNICCWNDKIIHREFAKFLASSEEEAQIYLKFISSAIACQNVCCIRAIPNLLHITFTAEIFQSANETVVIYMQNKFATTIMMSCDDVRQISRLSSGHMLKTKATTEEATIIMLSIGCISKYANTLMTEFIVKDAHKCKVNLCSRASRESERISNVSLNRSTKMLATTIRLLERIKRKEQLTVTEFGDENEHVAILLQRAGITHGQVQREWPEAVTEVLPEARFGGSLILNTLAAKEVFISIEIVYNNRALKQFETEMIFMDKNRAIEMCQLLAATEYIITTNVQLQRSNDLSNVELMRYTSRKGDKQCCTFNESTEINLFNNFLWKKPEEISANQVAILKEIRYGGHLELSTKYANEEAITIMETLKQTMTQLSATITRKIANDGEAISINCLASQENHWNIHMELQSNKLAQLETLVIRKVANCVTPQELFTNEFSEMMLTTNVTMQKLLDNELAQIAWKAKNQGEPIEKQCNASNESFIELCNCLQSKLSLKQNVDTLLTINEICYGEHIIMNVNATEEIIFNLDVSFKKENMTSKQYHTVKEINNAVPEILDTTECLEIAIQIDKLEVCRRSNEVHVESALKLAKQQCLPVCLQTDSAEETFIRHELEMRNNLQRNNNDAVEIEKTTRIIEREALTCTESLVVTLRHKSLDEVEEEKVEKRVSFAAEVTEKTMSMDMSVTVEQQEIPLIVKKPMKKEQHGRRQTLKQNEAPNFVPVRRNSLLLAMEIGDAHNIPHYKTLEDVIKGIKKAGLEYSNLIFGIDYTQSNKYQGERTFDGRNLHSLNSDEMNPYQQVIEIVGKTLSSFDADGVIPTYGFGDEESSGHGIFNLNDRNDINAECNGFEEVLRIYNDKTPSIRMSGPTNFVPLIEQAVSIVREKHSYHILVIVADGQVTNEKINQKAIAAASRYPLSIIMVGVGDGPWNMMTRFDETLPKRMFDNFHFVDFHKVMFNAPNQEASFALNALMEIPDQYKAIKELGLLKHSRRG</sequence>
<dbReference type="WBParaSite" id="Bm1541c.1">
    <property type="protein sequence ID" value="Bm1541c.1"/>
    <property type="gene ID" value="WBGene00221802"/>
</dbReference>
<feature type="region of interest" description="Disordered" evidence="1">
    <location>
        <begin position="152"/>
        <end position="172"/>
    </location>
</feature>
<dbReference type="InterPro" id="IPR002035">
    <property type="entry name" value="VWF_A"/>
</dbReference>
<dbReference type="GO" id="GO:0004842">
    <property type="term" value="F:ubiquitin-protein transferase activity"/>
    <property type="evidence" value="ECO:0007669"/>
    <property type="project" value="TreeGrafter"/>
</dbReference>
<dbReference type="SUPFAM" id="SSF53300">
    <property type="entry name" value="vWA-like"/>
    <property type="match status" value="1"/>
</dbReference>
<accession>A0A4E9FAJ5</accession>
<feature type="region of interest" description="Disordered" evidence="1">
    <location>
        <begin position="1"/>
        <end position="45"/>
    </location>
</feature>
<evidence type="ECO:0000259" key="2">
    <source>
        <dbReference type="SMART" id="SM00327"/>
    </source>
</evidence>
<protein>
    <submittedName>
        <fullName evidence="5">VWFA domain-containing protein</fullName>
    </submittedName>
</protein>
<dbReference type="RefSeq" id="XP_042934056.1">
    <property type="nucleotide sequence ID" value="XM_043078122.1"/>
</dbReference>
<dbReference type="GO" id="GO:0005634">
    <property type="term" value="C:nucleus"/>
    <property type="evidence" value="ECO:0007669"/>
    <property type="project" value="TreeGrafter"/>
</dbReference>
<dbReference type="PANTHER" id="PTHR45751">
    <property type="entry name" value="COPINE FAMILY PROTEIN 1"/>
    <property type="match status" value="1"/>
</dbReference>
<dbReference type="EMBL" id="CAAKNF010000193">
    <property type="protein sequence ID" value="VIO93093.1"/>
    <property type="molecule type" value="Genomic_DNA"/>
</dbReference>
<gene>
    <name evidence="3 5" type="primary">Bma-cpna-2</name>
    <name evidence="3" type="ORF">BM_BM1541</name>
</gene>
<dbReference type="GeneID" id="6095332"/>
<dbReference type="GO" id="GO:0016567">
    <property type="term" value="P:protein ubiquitination"/>
    <property type="evidence" value="ECO:0007669"/>
    <property type="project" value="TreeGrafter"/>
</dbReference>
<reference evidence="5" key="3">
    <citation type="submission" date="2019-12" db="UniProtKB">
        <authorList>
            <consortium name="WormBaseParasite"/>
        </authorList>
    </citation>
    <scope>IDENTIFICATION</scope>
</reference>